<dbReference type="Pfam" id="PF00881">
    <property type="entry name" value="Nitroreductase"/>
    <property type="match status" value="1"/>
</dbReference>
<evidence type="ECO:0000313" key="7">
    <source>
        <dbReference type="EMBL" id="KRM07727.1"/>
    </source>
</evidence>
<evidence type="ECO:0000313" key="8">
    <source>
        <dbReference type="Proteomes" id="UP000051451"/>
    </source>
</evidence>
<evidence type="ECO:0000259" key="6">
    <source>
        <dbReference type="Pfam" id="PF00881"/>
    </source>
</evidence>
<keyword evidence="5" id="KW-0521">NADP</keyword>
<feature type="domain" description="Nitroreductase" evidence="6">
    <location>
        <begin position="14"/>
        <end position="166"/>
    </location>
</feature>
<keyword evidence="8" id="KW-1185">Reference proteome</keyword>
<accession>A0A0R1VQH9</accession>
<dbReference type="PANTHER" id="PTHR43425:SF2">
    <property type="entry name" value="OXYGEN-INSENSITIVE NADPH NITROREDUCTASE"/>
    <property type="match status" value="1"/>
</dbReference>
<sequence length="252" mass="28923">METEISKTIEQQLNHRSIRSFKKQQLTPTQLTMLENVVNQTATSMFTQQRSVLHLTDPNKRKRVQEISGQPYVGAQGDLFIFIVDLYRNQQIRQQAGFDDGRLHRTDLFLQGVEDTVLAVQNFVNAAESLKLGTVILGSINNNPTELIKVLNLPKLTFPILGVQVGVPNQQPQLKPRLPLEFNFFENEYPQEFKASDLADYDQVVKTYYDLRQANRRIDSFTHQICSPKLGIRDTKRDQLLQVLHSQGLCLK</sequence>
<dbReference type="InterPro" id="IPR000415">
    <property type="entry name" value="Nitroreductase-like"/>
</dbReference>
<dbReference type="PIRSF" id="PIRSF005426">
    <property type="entry name" value="Frp"/>
    <property type="match status" value="1"/>
</dbReference>
<gene>
    <name evidence="7" type="ORF">FC89_GL000168</name>
</gene>
<dbReference type="EMBL" id="AZGB01000005">
    <property type="protein sequence ID" value="KRM07727.1"/>
    <property type="molecule type" value="Genomic_DNA"/>
</dbReference>
<dbReference type="RefSeq" id="WP_057870967.1">
    <property type="nucleotide sequence ID" value="NZ_AZGB01000005.1"/>
</dbReference>
<dbReference type="PANTHER" id="PTHR43425">
    <property type="entry name" value="OXYGEN-INSENSITIVE NADPH NITROREDUCTASE"/>
    <property type="match status" value="1"/>
</dbReference>
<dbReference type="Proteomes" id="UP000051451">
    <property type="component" value="Unassembled WGS sequence"/>
</dbReference>
<keyword evidence="4 5" id="KW-0560">Oxidoreductase</keyword>
<keyword evidence="2 5" id="KW-0285">Flavoprotein</keyword>
<dbReference type="InterPro" id="IPR029479">
    <property type="entry name" value="Nitroreductase"/>
</dbReference>
<dbReference type="GeneID" id="98318230"/>
<keyword evidence="3 5" id="KW-0288">FMN</keyword>
<organism evidence="7 8">
    <name type="scientific">Liquorilactobacillus ghanensis DSM 18630</name>
    <dbReference type="NCBI Taxonomy" id="1423750"/>
    <lineage>
        <taxon>Bacteria</taxon>
        <taxon>Bacillati</taxon>
        <taxon>Bacillota</taxon>
        <taxon>Bacilli</taxon>
        <taxon>Lactobacillales</taxon>
        <taxon>Lactobacillaceae</taxon>
        <taxon>Liquorilactobacillus</taxon>
    </lineage>
</organism>
<name>A0A0R1VQH9_9LACO</name>
<dbReference type="CDD" id="cd02146">
    <property type="entry name" value="NfsA-like"/>
    <property type="match status" value="1"/>
</dbReference>
<dbReference type="Gene3D" id="3.40.109.10">
    <property type="entry name" value="NADH Oxidase"/>
    <property type="match status" value="1"/>
</dbReference>
<evidence type="ECO:0000256" key="3">
    <source>
        <dbReference type="ARBA" id="ARBA00022643"/>
    </source>
</evidence>
<dbReference type="STRING" id="1423750.FC89_GL000168"/>
<proteinExistence type="inferred from homology"/>
<evidence type="ECO:0000256" key="2">
    <source>
        <dbReference type="ARBA" id="ARBA00022630"/>
    </source>
</evidence>
<comment type="caution">
    <text evidence="7">The sequence shown here is derived from an EMBL/GenBank/DDBJ whole genome shotgun (WGS) entry which is preliminary data.</text>
</comment>
<dbReference type="GO" id="GO:0016491">
    <property type="term" value="F:oxidoreductase activity"/>
    <property type="evidence" value="ECO:0007669"/>
    <property type="project" value="UniProtKB-UniRule"/>
</dbReference>
<dbReference type="OrthoDB" id="9775805at2"/>
<dbReference type="AlphaFoldDB" id="A0A0R1VQH9"/>
<dbReference type="InterPro" id="IPR016446">
    <property type="entry name" value="Flavin_OxRdtase_Frp"/>
</dbReference>
<dbReference type="PATRIC" id="fig|1423750.3.peg.169"/>
<dbReference type="SUPFAM" id="SSF55469">
    <property type="entry name" value="FMN-dependent nitroreductase-like"/>
    <property type="match status" value="1"/>
</dbReference>
<evidence type="ECO:0000256" key="1">
    <source>
        <dbReference type="ARBA" id="ARBA00008366"/>
    </source>
</evidence>
<evidence type="ECO:0000256" key="4">
    <source>
        <dbReference type="ARBA" id="ARBA00023002"/>
    </source>
</evidence>
<evidence type="ECO:0000256" key="5">
    <source>
        <dbReference type="PIRNR" id="PIRNR005426"/>
    </source>
</evidence>
<comment type="similarity">
    <text evidence="1 5">Belongs to the flavin oxidoreductase frp family.</text>
</comment>
<reference evidence="7 8" key="1">
    <citation type="journal article" date="2015" name="Genome Announc.">
        <title>Expanding the biotechnology potential of lactobacilli through comparative genomics of 213 strains and associated genera.</title>
        <authorList>
            <person name="Sun Z."/>
            <person name="Harris H.M."/>
            <person name="McCann A."/>
            <person name="Guo C."/>
            <person name="Argimon S."/>
            <person name="Zhang W."/>
            <person name="Yang X."/>
            <person name="Jeffery I.B."/>
            <person name="Cooney J.C."/>
            <person name="Kagawa T.F."/>
            <person name="Liu W."/>
            <person name="Song Y."/>
            <person name="Salvetti E."/>
            <person name="Wrobel A."/>
            <person name="Rasinkangas P."/>
            <person name="Parkhill J."/>
            <person name="Rea M.C."/>
            <person name="O'Sullivan O."/>
            <person name="Ritari J."/>
            <person name="Douillard F.P."/>
            <person name="Paul Ross R."/>
            <person name="Yang R."/>
            <person name="Briner A.E."/>
            <person name="Felis G.E."/>
            <person name="de Vos W.M."/>
            <person name="Barrangou R."/>
            <person name="Klaenhammer T.R."/>
            <person name="Caufield P.W."/>
            <person name="Cui Y."/>
            <person name="Zhang H."/>
            <person name="O'Toole P.W."/>
        </authorList>
    </citation>
    <scope>NUCLEOTIDE SEQUENCE [LARGE SCALE GENOMIC DNA]</scope>
    <source>
        <strain evidence="7 8">DSM 18630</strain>
    </source>
</reference>
<protein>
    <submittedName>
        <fullName evidence="7">Nitroreductase</fullName>
    </submittedName>
</protein>